<keyword evidence="1" id="KW-0812">Transmembrane</keyword>
<accession>A0A498NL70</accession>
<keyword evidence="3" id="KW-1185">Reference proteome</keyword>
<gene>
    <name evidence="2" type="ORF">ROHU_016085</name>
</gene>
<evidence type="ECO:0000313" key="2">
    <source>
        <dbReference type="EMBL" id="RXN32643.1"/>
    </source>
</evidence>
<dbReference type="EMBL" id="QBIY01011357">
    <property type="protein sequence ID" value="RXN32643.1"/>
    <property type="molecule type" value="Genomic_DNA"/>
</dbReference>
<dbReference type="Pfam" id="PF15794">
    <property type="entry name" value="CCDC106"/>
    <property type="match status" value="1"/>
</dbReference>
<dbReference type="AlphaFoldDB" id="A0A498NL70"/>
<keyword evidence="1" id="KW-1133">Transmembrane helix</keyword>
<dbReference type="InterPro" id="IPR031591">
    <property type="entry name" value="CCDC106"/>
</dbReference>
<dbReference type="PANTHER" id="PTHR16477">
    <property type="entry name" value="COILED-COIL DOMAIN-CONTAINING PROTEIN 106"/>
    <property type="match status" value="1"/>
</dbReference>
<evidence type="ECO:0000313" key="3">
    <source>
        <dbReference type="Proteomes" id="UP000290572"/>
    </source>
</evidence>
<feature type="transmembrane region" description="Helical" evidence="1">
    <location>
        <begin position="25"/>
        <end position="44"/>
    </location>
</feature>
<evidence type="ECO:0000256" key="1">
    <source>
        <dbReference type="SAM" id="Phobius"/>
    </source>
</evidence>
<dbReference type="GO" id="GO:0005654">
    <property type="term" value="C:nucleoplasm"/>
    <property type="evidence" value="ECO:0007669"/>
    <property type="project" value="TreeGrafter"/>
</dbReference>
<comment type="caution">
    <text evidence="2">The sequence shown here is derived from an EMBL/GenBank/DDBJ whole genome shotgun (WGS) entry which is preliminary data.</text>
</comment>
<protein>
    <submittedName>
        <fullName evidence="2">Coiled-coil domain-containing protein 106-like</fullName>
    </submittedName>
</protein>
<reference evidence="2 3" key="1">
    <citation type="submission" date="2018-03" db="EMBL/GenBank/DDBJ databases">
        <title>Draft genome sequence of Rohu Carp (Labeo rohita).</title>
        <authorList>
            <person name="Das P."/>
            <person name="Kushwaha B."/>
            <person name="Joshi C.G."/>
            <person name="Kumar D."/>
            <person name="Nagpure N.S."/>
            <person name="Sahoo L."/>
            <person name="Das S.P."/>
            <person name="Bit A."/>
            <person name="Patnaik S."/>
            <person name="Meher P.K."/>
            <person name="Jayasankar P."/>
            <person name="Koringa P.G."/>
            <person name="Patel N.V."/>
            <person name="Hinsu A.T."/>
            <person name="Kumar R."/>
            <person name="Pandey M."/>
            <person name="Agarwal S."/>
            <person name="Srivastava S."/>
            <person name="Singh M."/>
            <person name="Iquebal M.A."/>
            <person name="Jaiswal S."/>
            <person name="Angadi U.B."/>
            <person name="Kumar N."/>
            <person name="Raza M."/>
            <person name="Shah T.M."/>
            <person name="Rai A."/>
            <person name="Jena J.K."/>
        </authorList>
    </citation>
    <scope>NUCLEOTIDE SEQUENCE [LARGE SCALE GENOMIC DNA]</scope>
    <source>
        <strain evidence="2">DASCIFA01</strain>
        <tissue evidence="2">Testis</tissue>
    </source>
</reference>
<organism evidence="2 3">
    <name type="scientific">Labeo rohita</name>
    <name type="common">Indian major carp</name>
    <name type="synonym">Cyprinus rohita</name>
    <dbReference type="NCBI Taxonomy" id="84645"/>
    <lineage>
        <taxon>Eukaryota</taxon>
        <taxon>Metazoa</taxon>
        <taxon>Chordata</taxon>
        <taxon>Craniata</taxon>
        <taxon>Vertebrata</taxon>
        <taxon>Euteleostomi</taxon>
        <taxon>Actinopterygii</taxon>
        <taxon>Neopterygii</taxon>
        <taxon>Teleostei</taxon>
        <taxon>Ostariophysi</taxon>
        <taxon>Cypriniformes</taxon>
        <taxon>Cyprinidae</taxon>
        <taxon>Labeoninae</taxon>
        <taxon>Labeonini</taxon>
        <taxon>Labeo</taxon>
    </lineage>
</organism>
<keyword evidence="1" id="KW-0472">Membrane</keyword>
<sequence>MSKKQYFPYSINTSPCNIIKKGCSLGFKVAGFSGVFMVFLIVWLNNIPIEKTRHPEEVIKRYRKVLKAYKKGRKLSVAYRKVGVDRNTIVANAPICELAVVAPKKYKELLVAHTPQQRLQDFAKKCLEVLINDPKLLRDVEHQKKKGKLIPLSTKA</sequence>
<name>A0A498NL70_LABRO</name>
<dbReference type="Proteomes" id="UP000290572">
    <property type="component" value="Unassembled WGS sequence"/>
</dbReference>
<proteinExistence type="predicted"/>
<dbReference type="PANTHER" id="PTHR16477:SF5">
    <property type="entry name" value="COILED-COIL DOMAIN-CONTAINING PROTEIN 106-RELATED"/>
    <property type="match status" value="1"/>
</dbReference>